<accession>A0AAD8MYJ7</accession>
<organism evidence="6 7">
    <name type="scientific">Heracleum sosnowskyi</name>
    <dbReference type="NCBI Taxonomy" id="360622"/>
    <lineage>
        <taxon>Eukaryota</taxon>
        <taxon>Viridiplantae</taxon>
        <taxon>Streptophyta</taxon>
        <taxon>Embryophyta</taxon>
        <taxon>Tracheophyta</taxon>
        <taxon>Spermatophyta</taxon>
        <taxon>Magnoliopsida</taxon>
        <taxon>eudicotyledons</taxon>
        <taxon>Gunneridae</taxon>
        <taxon>Pentapetalae</taxon>
        <taxon>asterids</taxon>
        <taxon>campanulids</taxon>
        <taxon>Apiales</taxon>
        <taxon>Apiaceae</taxon>
        <taxon>Apioideae</taxon>
        <taxon>apioid superclade</taxon>
        <taxon>Tordylieae</taxon>
        <taxon>Tordyliinae</taxon>
        <taxon>Heracleum</taxon>
    </lineage>
</organism>
<dbReference type="PANTHER" id="PTHR46477:SF17">
    <property type="entry name" value="PHORBOL-ESTER_DAG-TYPE DOMAIN-CONTAINING PROTEIN"/>
    <property type="match status" value="1"/>
</dbReference>
<dbReference type="PROSITE" id="PS50081">
    <property type="entry name" value="ZF_DAG_PE_2"/>
    <property type="match status" value="1"/>
</dbReference>
<evidence type="ECO:0000256" key="3">
    <source>
        <dbReference type="ARBA" id="ARBA00022771"/>
    </source>
</evidence>
<evidence type="ECO:0000259" key="5">
    <source>
        <dbReference type="PROSITE" id="PS50081"/>
    </source>
</evidence>
<reference evidence="6" key="2">
    <citation type="submission" date="2023-05" db="EMBL/GenBank/DDBJ databases">
        <authorList>
            <person name="Schelkunov M.I."/>
        </authorList>
    </citation>
    <scope>NUCLEOTIDE SEQUENCE</scope>
    <source>
        <strain evidence="6">Hsosn_3</strain>
        <tissue evidence="6">Leaf</tissue>
    </source>
</reference>
<dbReference type="Pfam" id="PF03107">
    <property type="entry name" value="C1_2"/>
    <property type="match status" value="2"/>
</dbReference>
<protein>
    <submittedName>
        <fullName evidence="6">Phorbol-ester/DAG-type domain-containing protein</fullName>
    </submittedName>
</protein>
<dbReference type="InterPro" id="IPR002219">
    <property type="entry name" value="PKC_DAG/PE"/>
</dbReference>
<dbReference type="InterPro" id="IPR046349">
    <property type="entry name" value="C1-like_sf"/>
</dbReference>
<keyword evidence="4" id="KW-0862">Zinc</keyword>
<evidence type="ECO:0000313" key="7">
    <source>
        <dbReference type="Proteomes" id="UP001237642"/>
    </source>
</evidence>
<evidence type="ECO:0000256" key="1">
    <source>
        <dbReference type="ARBA" id="ARBA00022723"/>
    </source>
</evidence>
<reference evidence="6" key="1">
    <citation type="submission" date="2023-02" db="EMBL/GenBank/DDBJ databases">
        <title>Genome of toxic invasive species Heracleum sosnowskyi carries increased number of genes despite the absence of recent whole-genome duplications.</title>
        <authorList>
            <person name="Schelkunov M."/>
            <person name="Shtratnikova V."/>
            <person name="Makarenko M."/>
            <person name="Klepikova A."/>
            <person name="Omelchenko D."/>
            <person name="Novikova G."/>
            <person name="Obukhova E."/>
            <person name="Bogdanov V."/>
            <person name="Penin A."/>
            <person name="Logacheva M."/>
        </authorList>
    </citation>
    <scope>NUCLEOTIDE SEQUENCE</scope>
    <source>
        <strain evidence="6">Hsosn_3</strain>
        <tissue evidence="6">Leaf</tissue>
    </source>
</reference>
<proteinExistence type="predicted"/>
<evidence type="ECO:0000256" key="2">
    <source>
        <dbReference type="ARBA" id="ARBA00022737"/>
    </source>
</evidence>
<dbReference type="AlphaFoldDB" id="A0AAD8MYJ7"/>
<dbReference type="PANTHER" id="PTHR46477">
    <property type="entry name" value="CYSTEINE/HISTIDINE-RICH C1 DOMAIN FAMILY PROTEIN"/>
    <property type="match status" value="1"/>
</dbReference>
<dbReference type="Proteomes" id="UP001237642">
    <property type="component" value="Unassembled WGS sequence"/>
</dbReference>
<dbReference type="InterPro" id="IPR004146">
    <property type="entry name" value="DC1"/>
</dbReference>
<comment type="caution">
    <text evidence="6">The sequence shown here is derived from an EMBL/GenBank/DDBJ whole genome shotgun (WGS) entry which is preliminary data.</text>
</comment>
<dbReference type="Gene3D" id="3.30.60.90">
    <property type="match status" value="1"/>
</dbReference>
<dbReference type="InterPro" id="IPR043145">
    <property type="entry name" value="Znf_ZZ_sf"/>
</dbReference>
<keyword evidence="2" id="KW-0677">Repeat</keyword>
<name>A0AAD8MYJ7_9APIA</name>
<sequence>MKLDKGLFHPTHSQHQGLKLEYTITPFHCDGCKEAGIGLKYTCKQCDFDLHKACAVAVPSNIFTHPFYPRCEFKLCYHPPGPGRRRCDACHKEVLGFTYHCKRCDFDLHPCCANLPQVLNDGENNLYLSHKFAYPCHHCGGKGRGWSYRSENKLYNLHVSCVKELLLESWQATYFNVDKNKVRNLQTDIPKLKGSGARRSGGNVSKKAGFALRTIVSAVLGDPSAILAAAIGGFLSL</sequence>
<dbReference type="SUPFAM" id="SSF57889">
    <property type="entry name" value="Cysteine-rich domain"/>
    <property type="match status" value="2"/>
</dbReference>
<keyword evidence="3" id="KW-0863">Zinc-finger</keyword>
<dbReference type="GO" id="GO:0008270">
    <property type="term" value="F:zinc ion binding"/>
    <property type="evidence" value="ECO:0007669"/>
    <property type="project" value="UniProtKB-KW"/>
</dbReference>
<gene>
    <name evidence="6" type="ORF">POM88_013886</name>
</gene>
<keyword evidence="1" id="KW-0479">Metal-binding</keyword>
<feature type="domain" description="Phorbol-ester/DAG-type" evidence="5">
    <location>
        <begin position="14"/>
        <end position="71"/>
    </location>
</feature>
<dbReference type="EMBL" id="JAUIZM010000003">
    <property type="protein sequence ID" value="KAK1394830.1"/>
    <property type="molecule type" value="Genomic_DNA"/>
</dbReference>
<keyword evidence="7" id="KW-1185">Reference proteome</keyword>
<evidence type="ECO:0000256" key="4">
    <source>
        <dbReference type="ARBA" id="ARBA00022833"/>
    </source>
</evidence>
<evidence type="ECO:0000313" key="6">
    <source>
        <dbReference type="EMBL" id="KAK1394830.1"/>
    </source>
</evidence>